<dbReference type="OrthoDB" id="680616at2"/>
<gene>
    <name evidence="1" type="ORF">A4H97_08290</name>
</gene>
<evidence type="ECO:0000313" key="1">
    <source>
        <dbReference type="EMBL" id="OQP47480.1"/>
    </source>
</evidence>
<dbReference type="RefSeq" id="WP_081201729.1">
    <property type="nucleotide sequence ID" value="NZ_FOCZ01000002.1"/>
</dbReference>
<dbReference type="Proteomes" id="UP000192610">
    <property type="component" value="Unassembled WGS sequence"/>
</dbReference>
<reference evidence="2" key="1">
    <citation type="submission" date="2016-04" db="EMBL/GenBank/DDBJ databases">
        <authorList>
            <person name="Chen L."/>
            <person name="Zhuang W."/>
            <person name="Wang G."/>
        </authorList>
    </citation>
    <scope>NUCLEOTIDE SEQUENCE [LARGE SCALE GENOMIC DNA]</scope>
    <source>
        <strain evidence="2">17621</strain>
    </source>
</reference>
<dbReference type="EMBL" id="LVXG01000023">
    <property type="protein sequence ID" value="OQP47480.1"/>
    <property type="molecule type" value="Genomic_DNA"/>
</dbReference>
<accession>A0A1V9EMW7</accession>
<proteinExistence type="predicted"/>
<name>A0A1V9EMW7_9BACT</name>
<sequence>MRKADQDKSSQDWPHGFSFSTIIYNFFLEAGEPFQIPVFDYISQMGVFASIGNIVYFSPVEPQSTLMQYLSPSSLSGDALITPLDKKAIQLERKKLFAELELSGETTIEMNGRSFNKNDIIQYYEDLLKEDSLNYHAVIAEDPILKLFLETAHIGRKELFKNNPLYTNEQFINWISPYFSHAFSTYMNACFLDPDEDGLTSLMKNNLLMTPGDTEKSWEVVTRIVMGSVSSIEEYYKTPGSKMLIKVKDLMEFRYIRLVQLLPNVRFAPVKDKYAFTILQACVYTFNRNKQTGNYVSNWLENGQLLAASEDMKEQIRKKREELEAILAPMETGASAPQSAESSPWAIIKLIIFVVLLLARLATCHW</sequence>
<protein>
    <submittedName>
        <fullName evidence="1">Uncharacterized protein</fullName>
    </submittedName>
</protein>
<comment type="caution">
    <text evidence="1">The sequence shown here is derived from an EMBL/GenBank/DDBJ whole genome shotgun (WGS) entry which is preliminary data.</text>
</comment>
<dbReference type="AlphaFoldDB" id="A0A1V9EMW7"/>
<evidence type="ECO:0000313" key="2">
    <source>
        <dbReference type="Proteomes" id="UP000192610"/>
    </source>
</evidence>
<organism evidence="1 2">
    <name type="scientific">Niastella yeongjuensis</name>
    <dbReference type="NCBI Taxonomy" id="354355"/>
    <lineage>
        <taxon>Bacteria</taxon>
        <taxon>Pseudomonadati</taxon>
        <taxon>Bacteroidota</taxon>
        <taxon>Chitinophagia</taxon>
        <taxon>Chitinophagales</taxon>
        <taxon>Chitinophagaceae</taxon>
        <taxon>Niastella</taxon>
    </lineage>
</organism>
<keyword evidence="2" id="KW-1185">Reference proteome</keyword>